<evidence type="ECO:0000256" key="1">
    <source>
        <dbReference type="SAM" id="MobiDB-lite"/>
    </source>
</evidence>
<protein>
    <submittedName>
        <fullName evidence="2">Uncharacterized protein</fullName>
    </submittedName>
</protein>
<comment type="caution">
    <text evidence="2">The sequence shown here is derived from an EMBL/GenBank/DDBJ whole genome shotgun (WGS) entry which is preliminary data.</text>
</comment>
<dbReference type="Proteomes" id="UP001196413">
    <property type="component" value="Unassembled WGS sequence"/>
</dbReference>
<keyword evidence="3" id="KW-1185">Reference proteome</keyword>
<feature type="region of interest" description="Disordered" evidence="1">
    <location>
        <begin position="48"/>
        <end position="74"/>
    </location>
</feature>
<dbReference type="AlphaFoldDB" id="A0AAD5MQD9"/>
<evidence type="ECO:0000313" key="2">
    <source>
        <dbReference type="EMBL" id="KAJ1352156.1"/>
    </source>
</evidence>
<accession>A0AAD5MQD9</accession>
<sequence>MKKNVQMSFEKYHVGLGAGAAGSLRNRPSPRQPKILPFVRGYSMNTSRLPTLSEPQAPPITHSESKGGKRVHSKPLEIMDDPDVLKFDDGVQVHVDHVRKSIQKGAYLYGPLASFCIVHYIPKVLHSADWAKYVSLSTGVDL</sequence>
<reference evidence="2" key="1">
    <citation type="submission" date="2021-06" db="EMBL/GenBank/DDBJ databases">
        <title>Parelaphostrongylus tenuis whole genome reference sequence.</title>
        <authorList>
            <person name="Garwood T.J."/>
            <person name="Larsen P.A."/>
            <person name="Fountain-Jones N.M."/>
            <person name="Garbe J.R."/>
            <person name="Macchietto M.G."/>
            <person name="Kania S.A."/>
            <person name="Gerhold R.W."/>
            <person name="Richards J.E."/>
            <person name="Wolf T.M."/>
        </authorList>
    </citation>
    <scope>NUCLEOTIDE SEQUENCE</scope>
    <source>
        <strain evidence="2">MNPRO001-30</strain>
        <tissue evidence="2">Meninges</tissue>
    </source>
</reference>
<dbReference type="EMBL" id="JAHQIW010001319">
    <property type="protein sequence ID" value="KAJ1352156.1"/>
    <property type="molecule type" value="Genomic_DNA"/>
</dbReference>
<gene>
    <name evidence="2" type="ORF">KIN20_008361</name>
</gene>
<evidence type="ECO:0000313" key="3">
    <source>
        <dbReference type="Proteomes" id="UP001196413"/>
    </source>
</evidence>
<organism evidence="2 3">
    <name type="scientific">Parelaphostrongylus tenuis</name>
    <name type="common">Meningeal worm</name>
    <dbReference type="NCBI Taxonomy" id="148309"/>
    <lineage>
        <taxon>Eukaryota</taxon>
        <taxon>Metazoa</taxon>
        <taxon>Ecdysozoa</taxon>
        <taxon>Nematoda</taxon>
        <taxon>Chromadorea</taxon>
        <taxon>Rhabditida</taxon>
        <taxon>Rhabditina</taxon>
        <taxon>Rhabditomorpha</taxon>
        <taxon>Strongyloidea</taxon>
        <taxon>Metastrongylidae</taxon>
        <taxon>Parelaphostrongylus</taxon>
    </lineage>
</organism>
<name>A0AAD5MQD9_PARTN</name>
<proteinExistence type="predicted"/>